<proteinExistence type="predicted"/>
<evidence type="ECO:0000313" key="2">
    <source>
        <dbReference type="Proteomes" id="UP000503820"/>
    </source>
</evidence>
<keyword evidence="2" id="KW-1185">Reference proteome</keyword>
<protein>
    <submittedName>
        <fullName evidence="1">Uncharacterized protein</fullName>
    </submittedName>
</protein>
<dbReference type="EMBL" id="BLVP01000035">
    <property type="protein sequence ID" value="GFM38083.1"/>
    <property type="molecule type" value="Genomic_DNA"/>
</dbReference>
<organism evidence="1 2">
    <name type="scientific">Desulfovibrio psychrotolerans</name>
    <dbReference type="NCBI Taxonomy" id="415242"/>
    <lineage>
        <taxon>Bacteria</taxon>
        <taxon>Pseudomonadati</taxon>
        <taxon>Thermodesulfobacteriota</taxon>
        <taxon>Desulfovibrionia</taxon>
        <taxon>Desulfovibrionales</taxon>
        <taxon>Desulfovibrionaceae</taxon>
        <taxon>Desulfovibrio</taxon>
    </lineage>
</organism>
<comment type="caution">
    <text evidence="1">The sequence shown here is derived from an EMBL/GenBank/DDBJ whole genome shotgun (WGS) entry which is preliminary data.</text>
</comment>
<reference evidence="1 2" key="1">
    <citation type="submission" date="2020-05" db="EMBL/GenBank/DDBJ databases">
        <title>Draft genome sequence of Desulfovibrio psychrotolerans JS1T.</title>
        <authorList>
            <person name="Ueno A."/>
            <person name="Tamazawa S."/>
            <person name="Tamamura S."/>
            <person name="Murakami T."/>
            <person name="Kiyama T."/>
            <person name="Inomata H."/>
            <person name="Amano Y."/>
            <person name="Miyakawa K."/>
            <person name="Tamaki H."/>
            <person name="Naganuma T."/>
            <person name="Kaneko K."/>
        </authorList>
    </citation>
    <scope>NUCLEOTIDE SEQUENCE [LARGE SCALE GENOMIC DNA]</scope>
    <source>
        <strain evidence="1 2">JS1</strain>
    </source>
</reference>
<sequence length="61" mass="6683">MCLTKRRYVSGEVWVIALLRDVAICSAGRGGRRTGRCGGRFVSGSINAQNMREGNGVLRNR</sequence>
<name>A0A7J0BWK8_9BACT</name>
<accession>A0A7J0BWK8</accession>
<evidence type="ECO:0000313" key="1">
    <source>
        <dbReference type="EMBL" id="GFM38083.1"/>
    </source>
</evidence>
<dbReference type="Proteomes" id="UP000503820">
    <property type="component" value="Unassembled WGS sequence"/>
</dbReference>
<dbReference type="AlphaFoldDB" id="A0A7J0BWK8"/>
<gene>
    <name evidence="1" type="ORF">DSM19430T_27670</name>
</gene>